<dbReference type="PANTHER" id="PTHR33147:SF101">
    <property type="entry name" value="DEFENSIN-LIKE PROTEIN 13"/>
    <property type="match status" value="1"/>
</dbReference>
<organism evidence="9">
    <name type="scientific">Arabidopsis lyrata subsp. lyrata</name>
    <name type="common">Lyre-leaved rock-cress</name>
    <dbReference type="NCBI Taxonomy" id="81972"/>
    <lineage>
        <taxon>Eukaryota</taxon>
        <taxon>Viridiplantae</taxon>
        <taxon>Streptophyta</taxon>
        <taxon>Embryophyta</taxon>
        <taxon>Tracheophyta</taxon>
        <taxon>Spermatophyta</taxon>
        <taxon>Magnoliopsida</taxon>
        <taxon>eudicotyledons</taxon>
        <taxon>Gunneridae</taxon>
        <taxon>Pentapetalae</taxon>
        <taxon>rosids</taxon>
        <taxon>malvids</taxon>
        <taxon>Brassicales</taxon>
        <taxon>Brassicaceae</taxon>
        <taxon>Camelineae</taxon>
        <taxon>Arabidopsis</taxon>
    </lineage>
</organism>
<dbReference type="SUPFAM" id="SSF57095">
    <property type="entry name" value="Scorpion toxin-like"/>
    <property type="match status" value="1"/>
</dbReference>
<accession>D7KB18</accession>
<evidence type="ECO:0000256" key="5">
    <source>
        <dbReference type="ARBA" id="ARBA00023157"/>
    </source>
</evidence>
<dbReference type="SMART" id="SM00505">
    <property type="entry name" value="Knot1"/>
    <property type="match status" value="1"/>
</dbReference>
<feature type="chain" id="PRO_5003100285" evidence="6">
    <location>
        <begin position="31"/>
        <end position="81"/>
    </location>
</feature>
<keyword evidence="6" id="KW-0732">Signal</keyword>
<dbReference type="STRING" id="81972.D7KB18"/>
<keyword evidence="4" id="KW-0611">Plant defense</keyword>
<evidence type="ECO:0000256" key="1">
    <source>
        <dbReference type="ARBA" id="ARBA00006722"/>
    </source>
</evidence>
<reference evidence="8" key="1">
    <citation type="submission" date="2009-11" db="EMBL/GenBank/DDBJ databases">
        <authorList>
            <consortium name="US DOE Joint Genome Institute (JGI-PGF)"/>
            <person name="Ottilar R."/>
            <person name="Schmutz J."/>
            <person name="Salamov A."/>
            <person name="Cheng J.F."/>
            <person name="Lucas S."/>
            <person name="Pitluck S."/>
            <person name="Gundlach H."/>
            <person name="Guo Y."/>
            <person name="Haberer G."/>
            <person name="Nasrallah J."/>
            <person name="Mayer K.F.X."/>
            <person name="van de Peer Y."/>
            <person name="Weigel D."/>
            <person name="Grigoriev I.V."/>
        </authorList>
    </citation>
    <scope>NUCLEOTIDE SEQUENCE</scope>
</reference>
<dbReference type="Gramene" id="scaffold_105619.1">
    <property type="protein sequence ID" value="scaffold_105619.1"/>
    <property type="gene ID" value="scaffold_105619.1"/>
</dbReference>
<dbReference type="AlphaFoldDB" id="D7KB18"/>
<keyword evidence="5" id="KW-1015">Disulfide bond</keyword>
<evidence type="ECO:0000256" key="3">
    <source>
        <dbReference type="ARBA" id="ARBA00022577"/>
    </source>
</evidence>
<evidence type="ECO:0000256" key="6">
    <source>
        <dbReference type="SAM" id="SignalP"/>
    </source>
</evidence>
<name>D7KB18_ARALL</name>
<evidence type="ECO:0000313" key="9">
    <source>
        <dbReference type="Proteomes" id="UP000008694"/>
    </source>
</evidence>
<evidence type="ECO:0000313" key="8">
    <source>
        <dbReference type="EMBL" id="EFH68223.1"/>
    </source>
</evidence>
<dbReference type="Pfam" id="PF00304">
    <property type="entry name" value="Gamma-thionin"/>
    <property type="match status" value="1"/>
</dbReference>
<feature type="signal peptide" evidence="6">
    <location>
        <begin position="1"/>
        <end position="30"/>
    </location>
</feature>
<dbReference type="InterPro" id="IPR003614">
    <property type="entry name" value="Knottins"/>
</dbReference>
<keyword evidence="2" id="KW-0929">Antimicrobial</keyword>
<evidence type="ECO:0000256" key="4">
    <source>
        <dbReference type="ARBA" id="ARBA00022821"/>
    </source>
</evidence>
<dbReference type="GO" id="GO:0031640">
    <property type="term" value="P:killing of cells of another organism"/>
    <property type="evidence" value="ECO:0007669"/>
    <property type="project" value="UniProtKB-KW"/>
</dbReference>
<evidence type="ECO:0000259" key="7">
    <source>
        <dbReference type="SMART" id="SM00505"/>
    </source>
</evidence>
<dbReference type="InterPro" id="IPR036574">
    <property type="entry name" value="Scorpion_toxin-like_sf"/>
</dbReference>
<dbReference type="EMBL" id="GL348713">
    <property type="protein sequence ID" value="EFH68223.1"/>
    <property type="molecule type" value="Genomic_DNA"/>
</dbReference>
<comment type="similarity">
    <text evidence="1">Belongs to the DEFL family.</text>
</comment>
<keyword evidence="3" id="KW-0295">Fungicide</keyword>
<gene>
    <name evidence="8" type="ORF">ARALYDRAFT_892825</name>
</gene>
<dbReference type="PANTHER" id="PTHR33147">
    <property type="entry name" value="DEFENSIN-LIKE PROTEIN 1"/>
    <property type="match status" value="1"/>
</dbReference>
<dbReference type="Gene3D" id="3.30.30.10">
    <property type="entry name" value="Knottin, scorpion toxin-like"/>
    <property type="match status" value="1"/>
</dbReference>
<feature type="domain" description="Knottins-like" evidence="7">
    <location>
        <begin position="33"/>
        <end position="81"/>
    </location>
</feature>
<evidence type="ECO:0000256" key="2">
    <source>
        <dbReference type="ARBA" id="ARBA00022529"/>
    </source>
</evidence>
<protein>
    <submittedName>
        <fullName evidence="8">Cysteine-rich antifungal protein 4</fullName>
    </submittedName>
</protein>
<reference evidence="8" key="2">
    <citation type="submission" date="2010-06" db="EMBL/GenBank/DDBJ databases">
        <title>The basis of rapid genome size change in Arabidopsis.</title>
        <authorList>
            <consortium name="US DOE Joint Genome Institute (JGI-PGF)"/>
            <person name="Bakker E."/>
            <person name="Bergelson J."/>
            <person name="Cheng J.Fang."/>
            <person name="Clark R.M."/>
            <person name="Fawcett J."/>
            <person name="Gaut B."/>
            <person name="Grigoriev I."/>
            <person name="Gundlach H."/>
            <person name="Guo Y."/>
            <person name="Haberer G."/>
            <person name="Hollister J."/>
            <person name="Hu T.T."/>
            <person name="Mayer K.F.X."/>
            <person name="Nasrallah J."/>
            <person name="Nordborg M."/>
            <person name="Otillar R."/>
            <person name="Pattyn P."/>
            <person name="Schmutz J."/>
            <person name="Spannagl M."/>
            <person name="van de Peer Y."/>
            <person name="Wang X."/>
            <person name="Weigel D."/>
            <person name="Yang L."/>
        </authorList>
    </citation>
    <scope>NUCLEOTIDE SEQUENCE</scope>
</reference>
<dbReference type="Proteomes" id="UP000008694">
    <property type="component" value="Unassembled WGS sequence"/>
</dbReference>
<dbReference type="GO" id="GO:0050832">
    <property type="term" value="P:defense response to fungus"/>
    <property type="evidence" value="ECO:0007669"/>
    <property type="project" value="UniProtKB-KW"/>
</dbReference>
<dbReference type="KEGG" id="aly:9330710"/>
<dbReference type="HOGENOM" id="CLU_161668_3_0_1"/>
<dbReference type="OrthoDB" id="1851987at2759"/>
<sequence>MAKLATIIITVIFDALVLFAAFEAPIMVEAQKLCERLSGTTLGVCGNSNACKNRCILLEGARHGSCNFIFPYHRCVCYFPC</sequence>
<proteinExistence type="inferred from homology"/>
<keyword evidence="9" id="KW-1185">Reference proteome</keyword>